<evidence type="ECO:0000256" key="1">
    <source>
        <dbReference type="SAM" id="MobiDB-lite"/>
    </source>
</evidence>
<reference evidence="2" key="1">
    <citation type="submission" date="2019-04" db="EMBL/GenBank/DDBJ databases">
        <authorList>
            <person name="Alioto T."/>
            <person name="Alioto T."/>
        </authorList>
    </citation>
    <scope>NUCLEOTIDE SEQUENCE [LARGE SCALE GENOMIC DNA]</scope>
</reference>
<proteinExistence type="predicted"/>
<evidence type="ECO:0000313" key="3">
    <source>
        <dbReference type="Proteomes" id="UP000335636"/>
    </source>
</evidence>
<name>A0A5E4D8Z7_MARMO</name>
<accession>A0A5E4D8Z7</accession>
<feature type="region of interest" description="Disordered" evidence="1">
    <location>
        <begin position="34"/>
        <end position="72"/>
    </location>
</feature>
<dbReference type="Proteomes" id="UP000335636">
    <property type="component" value="Unassembled WGS sequence"/>
</dbReference>
<gene>
    <name evidence="2" type="ORF">MONAX_5E022053</name>
</gene>
<comment type="caution">
    <text evidence="2">The sequence shown here is derived from an EMBL/GenBank/DDBJ whole genome shotgun (WGS) entry which is preliminary data.</text>
</comment>
<protein>
    <submittedName>
        <fullName evidence="2">Uncharacterized protein</fullName>
    </submittedName>
</protein>
<dbReference type="AlphaFoldDB" id="A0A5E4D8Z7"/>
<sequence length="72" mass="8018">MFSYQPPWQQWKSWQHIKNASTLQPSGKVFLSKCGTASRGEARRESGSTDASSERMQVQVPAVGSPEAPPRR</sequence>
<dbReference type="EMBL" id="CABDUW010003703">
    <property type="protein sequence ID" value="VTJ89652.1"/>
    <property type="molecule type" value="Genomic_DNA"/>
</dbReference>
<keyword evidence="3" id="KW-1185">Reference proteome</keyword>
<feature type="non-terminal residue" evidence="2">
    <location>
        <position position="72"/>
    </location>
</feature>
<organism evidence="2 3">
    <name type="scientific">Marmota monax</name>
    <name type="common">Woodchuck</name>
    <dbReference type="NCBI Taxonomy" id="9995"/>
    <lineage>
        <taxon>Eukaryota</taxon>
        <taxon>Metazoa</taxon>
        <taxon>Chordata</taxon>
        <taxon>Craniata</taxon>
        <taxon>Vertebrata</taxon>
        <taxon>Euteleostomi</taxon>
        <taxon>Mammalia</taxon>
        <taxon>Eutheria</taxon>
        <taxon>Euarchontoglires</taxon>
        <taxon>Glires</taxon>
        <taxon>Rodentia</taxon>
        <taxon>Sciuromorpha</taxon>
        <taxon>Sciuridae</taxon>
        <taxon>Xerinae</taxon>
        <taxon>Marmotini</taxon>
        <taxon>Marmota</taxon>
    </lineage>
</organism>
<evidence type="ECO:0000313" key="2">
    <source>
        <dbReference type="EMBL" id="VTJ89652.1"/>
    </source>
</evidence>